<dbReference type="EMBL" id="QXTE01000107">
    <property type="protein sequence ID" value="TFK05875.1"/>
    <property type="molecule type" value="Genomic_DNA"/>
</dbReference>
<sequence>MLGPDPGEGSLCPAQRTAELPKLGVEGFLDRSELKQRDCFQRCTCKGSSAPSDFRAPAGWAGDDHDATSPPGRALGVLGGSEPADTGNGRGPAPWEDTENQAPECLSPKFNLRPPPPF</sequence>
<evidence type="ECO:0000256" key="1">
    <source>
        <dbReference type="SAM" id="MobiDB-lite"/>
    </source>
</evidence>
<keyword evidence="3" id="KW-1185">Reference proteome</keyword>
<evidence type="ECO:0000313" key="2">
    <source>
        <dbReference type="EMBL" id="TFK05875.1"/>
    </source>
</evidence>
<proteinExistence type="predicted"/>
<dbReference type="Proteomes" id="UP000297703">
    <property type="component" value="Unassembled WGS sequence"/>
</dbReference>
<comment type="caution">
    <text evidence="2">The sequence shown here is derived from an EMBL/GenBank/DDBJ whole genome shotgun (WGS) entry which is preliminary data.</text>
</comment>
<dbReference type="GO" id="GO:0016740">
    <property type="term" value="F:transferase activity"/>
    <property type="evidence" value="ECO:0007669"/>
    <property type="project" value="UniProtKB-KW"/>
</dbReference>
<dbReference type="AlphaFoldDB" id="A0A4D9EBU7"/>
<name>A0A4D9EBU7_9SAUR</name>
<keyword evidence="2" id="KW-0808">Transferase</keyword>
<evidence type="ECO:0000313" key="3">
    <source>
        <dbReference type="Proteomes" id="UP000297703"/>
    </source>
</evidence>
<reference evidence="2 3" key="2">
    <citation type="submission" date="2019-04" db="EMBL/GenBank/DDBJ databases">
        <title>The genome sequence of big-headed turtle.</title>
        <authorList>
            <person name="Gong S."/>
        </authorList>
    </citation>
    <scope>NUCLEOTIDE SEQUENCE [LARGE SCALE GENOMIC DNA]</scope>
    <source>
        <strain evidence="2">DO16091913</strain>
        <tissue evidence="2">Muscle</tissue>
    </source>
</reference>
<protein>
    <submittedName>
        <fullName evidence="2">Palmitoyltransferase ZDHHC23</fullName>
    </submittedName>
</protein>
<feature type="region of interest" description="Disordered" evidence="1">
    <location>
        <begin position="56"/>
        <end position="118"/>
    </location>
</feature>
<organism evidence="2 3">
    <name type="scientific">Platysternon megacephalum</name>
    <name type="common">big-headed turtle</name>
    <dbReference type="NCBI Taxonomy" id="55544"/>
    <lineage>
        <taxon>Eukaryota</taxon>
        <taxon>Metazoa</taxon>
        <taxon>Chordata</taxon>
        <taxon>Craniata</taxon>
        <taxon>Vertebrata</taxon>
        <taxon>Euteleostomi</taxon>
        <taxon>Archelosauria</taxon>
        <taxon>Testudinata</taxon>
        <taxon>Testudines</taxon>
        <taxon>Cryptodira</taxon>
        <taxon>Durocryptodira</taxon>
        <taxon>Testudinoidea</taxon>
        <taxon>Platysternidae</taxon>
        <taxon>Platysternon</taxon>
    </lineage>
</organism>
<accession>A0A4D9EBU7</accession>
<gene>
    <name evidence="2" type="ORF">DR999_PMT11510</name>
</gene>
<reference evidence="2 3" key="1">
    <citation type="submission" date="2019-04" db="EMBL/GenBank/DDBJ databases">
        <title>Draft genome of the big-headed turtle Platysternon megacephalum.</title>
        <authorList>
            <person name="Gong S."/>
        </authorList>
    </citation>
    <scope>NUCLEOTIDE SEQUENCE [LARGE SCALE GENOMIC DNA]</scope>
    <source>
        <strain evidence="2">DO16091913</strain>
        <tissue evidence="2">Muscle</tissue>
    </source>
</reference>